<evidence type="ECO:0000259" key="2">
    <source>
        <dbReference type="Pfam" id="PF05170"/>
    </source>
</evidence>
<protein>
    <recommendedName>
        <fullName evidence="2">AsmA domain-containing protein</fullName>
    </recommendedName>
</protein>
<dbReference type="InterPro" id="IPR052894">
    <property type="entry name" value="AsmA-related"/>
</dbReference>
<dbReference type="InterPro" id="IPR007844">
    <property type="entry name" value="AsmA"/>
</dbReference>
<sequence>MLALTAALIAPYFIDWTSYRSAFEREAGRVLGREVTVEGEARARLLPFPSVTFTDVTVAGGQGGEPSMTVEEFSMDAELAPFLSGELLIFDMRLVRPSAKLHMDENGRIDWAVRPSSPFDPRQVTLEKVTITDGNIVVRQESADRTVMLDDIDVNLSARALTGPWRVEGSLRADGLPLKIYAATGAVGPDQAMRVRVVAEPEGYPIELETDGQARMEEGAARYAGTFRLRTVPPQPDAADAAEAEAGNRLSGSFTLGHRRLEVEQFRFETGPLADPYTAEGQATVELGAQPSFSITADGAQIRVGGEAESAIAGQSAEERLSALLSFLAQLPKPDMPGRIAVNLPAIVAGDTTIREIRVEAEPVEAGWQMNSLAATLPGRTRFEGKGLLGTGEEVSFNGDILLAIGQPSGFAAWLARDVDEAIRRLPSAGFSAEVALSEGRQSFENLELILGDARFGGSVERRTDGEARPSLKLTLDGGRLDLADMQAFASLFVDDQGHNRLANHDVDLEIAAGPVSAEGLTADHLDTALRLREGLLEIDRLAITGLADARISATGQVSGFADNPTGKIDASIVAVDLAPLAMVLARRFPENDLATALAERAAAFPDLLEDGEVNLFASAADNGNSTSGLAVSASGTAGGSDFSFTLSGNGRLSALADAQFAAGLTVRNEDAAPLYALFGLPAMPWGLAGEAEAEVSAEGRLADTVETSFRFAGDDLLATFDGSVERTAGRYNASGVAQVRSDDFEPWLATAGISLPGFGLGLPGSLTGQIDYGSGVAVISGLSGTIADNTVAGDLNAEIKNGLPHLSGALRLDALDLQLLGEMVLGTEAMEAGQGEWPRAPFRQSANPPFTTDVELLTGVLSAGGLSGSEAAMQLRLNEEGIAVSELTADLLGGRISGLAELKNNQGTVLLSAQFQLGGAAMAQLVPRSGLSGSADLSVTLTANGKSVGGLVSALAGSGSAAVEGLRIAGFNPNALPALLREADRVGPEIDTAAVEAFAPEIVRDGVFEAGQAELAFSIANGVARTPPVQLESGPAQMSAEASADFRDRSVSASGAVVYDAGKEATAGSEPMVRFAAQGPVGEADIWLDLEPLSQYLTQRALEREQARVEHMQAVLLEKQRLRREARLYEAREAARQAAEAEQVRLEREAERLRKAEEDRRRRQAEERAERERQEAEVRQQQTEEAAEPPAGLDVGDGENIIRRPLPPAQRQPDEPQSRLQQDAEPVLRTEGLTVRGLLDLLDQRP</sequence>
<dbReference type="EMBL" id="CP030941">
    <property type="protein sequence ID" value="UUP16110.1"/>
    <property type="molecule type" value="Genomic_DNA"/>
</dbReference>
<organism evidence="3 4">
    <name type="scientific">Nitratireductor thuwali</name>
    <dbReference type="NCBI Taxonomy" id="2267699"/>
    <lineage>
        <taxon>Bacteria</taxon>
        <taxon>Pseudomonadati</taxon>
        <taxon>Pseudomonadota</taxon>
        <taxon>Alphaproteobacteria</taxon>
        <taxon>Hyphomicrobiales</taxon>
        <taxon>Phyllobacteriaceae</taxon>
        <taxon>Nitratireductor</taxon>
    </lineage>
</organism>
<gene>
    <name evidence="3" type="ORF">NTH_00552</name>
</gene>
<evidence type="ECO:0000313" key="4">
    <source>
        <dbReference type="Proteomes" id="UP001342418"/>
    </source>
</evidence>
<reference evidence="3 4" key="1">
    <citation type="submission" date="2018-07" db="EMBL/GenBank/DDBJ databases">
        <title>Genome sequence of Nitratireductor thuwali#1536.</title>
        <authorList>
            <person name="Michoud G."/>
            <person name="Merlino G."/>
            <person name="Sefrji F.O."/>
            <person name="Daffonchio D."/>
        </authorList>
    </citation>
    <scope>NUCLEOTIDE SEQUENCE [LARGE SCALE GENOMIC DNA]</scope>
    <source>
        <strain evidence="4">Nit1536</strain>
    </source>
</reference>
<keyword evidence="4" id="KW-1185">Reference proteome</keyword>
<dbReference type="PIRSF" id="PIRSF034039">
    <property type="entry name" value="UCP034039"/>
    <property type="match status" value="1"/>
</dbReference>
<dbReference type="InterPro" id="IPR017023">
    <property type="entry name" value="UCP034039"/>
</dbReference>
<dbReference type="Pfam" id="PF05170">
    <property type="entry name" value="AsmA"/>
    <property type="match status" value="1"/>
</dbReference>
<dbReference type="Proteomes" id="UP001342418">
    <property type="component" value="Chromosome"/>
</dbReference>
<accession>A0ABY5MDH2</accession>
<dbReference type="PANTHER" id="PTHR30441">
    <property type="entry name" value="DUF748 DOMAIN-CONTAINING PROTEIN"/>
    <property type="match status" value="1"/>
</dbReference>
<proteinExistence type="predicted"/>
<dbReference type="PANTHER" id="PTHR30441:SF4">
    <property type="entry name" value="PROTEIN ASMA"/>
    <property type="match status" value="1"/>
</dbReference>
<name>A0ABY5MDH2_9HYPH</name>
<evidence type="ECO:0000313" key="3">
    <source>
        <dbReference type="EMBL" id="UUP16110.1"/>
    </source>
</evidence>
<feature type="domain" description="AsmA" evidence="2">
    <location>
        <begin position="2"/>
        <end position="112"/>
    </location>
</feature>
<feature type="compositionally biased region" description="Basic and acidic residues" evidence="1">
    <location>
        <begin position="1155"/>
        <end position="1179"/>
    </location>
</feature>
<feature type="region of interest" description="Disordered" evidence="1">
    <location>
        <begin position="1155"/>
        <end position="1232"/>
    </location>
</feature>
<evidence type="ECO:0000256" key="1">
    <source>
        <dbReference type="SAM" id="MobiDB-lite"/>
    </source>
</evidence>